<comment type="similarity">
    <text evidence="3">Belongs to the glycosyl hydrolase 24 family.</text>
</comment>
<dbReference type="InterPro" id="IPR023347">
    <property type="entry name" value="Lysozyme_dom_sf"/>
</dbReference>
<dbReference type="CDD" id="cd16901">
    <property type="entry name" value="lyz_P1"/>
    <property type="match status" value="1"/>
</dbReference>
<proteinExistence type="inferred from homology"/>
<dbReference type="InterPro" id="IPR023346">
    <property type="entry name" value="Lysozyme-like_dom_sf"/>
</dbReference>
<comment type="catalytic activity">
    <reaction evidence="3">
        <text>Hydrolysis of (1-&gt;4)-beta-linkages between N-acetylmuramic acid and N-acetyl-D-glucosamine residues in a peptidoglycan and between N-acetyl-D-glucosamine residues in chitodextrins.</text>
        <dbReference type="EC" id="3.2.1.17"/>
    </reaction>
</comment>
<evidence type="ECO:0000313" key="4">
    <source>
        <dbReference type="EMBL" id="UOD28797.1"/>
    </source>
</evidence>
<evidence type="ECO:0000313" key="5">
    <source>
        <dbReference type="Proteomes" id="UP000831532"/>
    </source>
</evidence>
<keyword evidence="1 3" id="KW-0929">Antimicrobial</keyword>
<dbReference type="Proteomes" id="UP000831532">
    <property type="component" value="Chromosome"/>
</dbReference>
<dbReference type="InterPro" id="IPR051018">
    <property type="entry name" value="Bacteriophage_GH24"/>
</dbReference>
<sequence length="163" mass="17437">MTNKARLAIAGLVLSAGAFVGILTREGYTDGVVIPTKGDVPTIGFGTTGGVKAGDRTTPVKAAQRALLDVRTYEGAVKSCVRAPMTQAEYDVYVDLTYNIGSTAFCNSTIVKRLNAGQYRQACDAILMYRFAAGYDCSTPGNRRCAGLWTDRQRSHAQCVVAQ</sequence>
<protein>
    <recommendedName>
        <fullName evidence="3">Lysozyme</fullName>
        <ecNumber evidence="3">3.2.1.17</ecNumber>
    </recommendedName>
</protein>
<evidence type="ECO:0000256" key="3">
    <source>
        <dbReference type="RuleBase" id="RU003788"/>
    </source>
</evidence>
<dbReference type="InterPro" id="IPR002196">
    <property type="entry name" value="Glyco_hydro_24"/>
</dbReference>
<dbReference type="Pfam" id="PF00959">
    <property type="entry name" value="Phage_lysozyme"/>
    <property type="match status" value="1"/>
</dbReference>
<keyword evidence="5" id="KW-1185">Reference proteome</keyword>
<name>A0ABY4A2C4_9BURK</name>
<dbReference type="EC" id="3.2.1.17" evidence="3"/>
<organism evidence="4 5">
    <name type="scientific">Massilia violaceinigra</name>
    <dbReference type="NCBI Taxonomy" id="2045208"/>
    <lineage>
        <taxon>Bacteria</taxon>
        <taxon>Pseudomonadati</taxon>
        <taxon>Pseudomonadota</taxon>
        <taxon>Betaproteobacteria</taxon>
        <taxon>Burkholderiales</taxon>
        <taxon>Oxalobacteraceae</taxon>
        <taxon>Telluria group</taxon>
        <taxon>Massilia</taxon>
    </lineage>
</organism>
<accession>A0ABY4A2C4</accession>
<gene>
    <name evidence="4" type="ORF">INH39_25650</name>
</gene>
<keyword evidence="3" id="KW-0378">Hydrolase</keyword>
<dbReference type="PANTHER" id="PTHR38107:SF3">
    <property type="entry name" value="LYSOZYME RRRD-RELATED"/>
    <property type="match status" value="1"/>
</dbReference>
<dbReference type="PANTHER" id="PTHR38107">
    <property type="match status" value="1"/>
</dbReference>
<keyword evidence="3" id="KW-0326">Glycosidase</keyword>
<reference evidence="4 5" key="1">
    <citation type="submission" date="2020-10" db="EMBL/GenBank/DDBJ databases">
        <title>Genome analysis of Massilia species.</title>
        <authorList>
            <person name="Jung D.-H."/>
        </authorList>
    </citation>
    <scope>NUCLEOTIDE SEQUENCE [LARGE SCALE GENOMIC DNA]</scope>
    <source>
        <strain evidence="5">sipir</strain>
    </source>
</reference>
<evidence type="ECO:0000256" key="2">
    <source>
        <dbReference type="ARBA" id="ARBA00022638"/>
    </source>
</evidence>
<dbReference type="SUPFAM" id="SSF53955">
    <property type="entry name" value="Lysozyme-like"/>
    <property type="match status" value="1"/>
</dbReference>
<keyword evidence="2 3" id="KW-0081">Bacteriolytic enzyme</keyword>
<dbReference type="RefSeq" id="WP_243489943.1">
    <property type="nucleotide sequence ID" value="NZ_CP063361.1"/>
</dbReference>
<dbReference type="EMBL" id="CP063361">
    <property type="protein sequence ID" value="UOD28797.1"/>
    <property type="molecule type" value="Genomic_DNA"/>
</dbReference>
<evidence type="ECO:0000256" key="1">
    <source>
        <dbReference type="ARBA" id="ARBA00022529"/>
    </source>
</evidence>
<dbReference type="Gene3D" id="1.10.530.40">
    <property type="match status" value="1"/>
</dbReference>